<gene>
    <name evidence="2" type="ORF">BDW02DRAFT_570048</name>
</gene>
<accession>A0A6A5KB10</accession>
<name>A0A6A5KB10_9PLEO</name>
<dbReference type="InterPro" id="IPR052895">
    <property type="entry name" value="HetReg/Transcr_Mod"/>
</dbReference>
<dbReference type="PANTHER" id="PTHR24148:SF73">
    <property type="entry name" value="HET DOMAIN PROTEIN (AFU_ORTHOLOGUE AFUA_8G01020)"/>
    <property type="match status" value="1"/>
</dbReference>
<reference evidence="2" key="1">
    <citation type="submission" date="2020-01" db="EMBL/GenBank/DDBJ databases">
        <authorList>
            <consortium name="DOE Joint Genome Institute"/>
            <person name="Haridas S."/>
            <person name="Albert R."/>
            <person name="Binder M."/>
            <person name="Bloem J."/>
            <person name="Labutti K."/>
            <person name="Salamov A."/>
            <person name="Andreopoulos B."/>
            <person name="Baker S.E."/>
            <person name="Barry K."/>
            <person name="Bills G."/>
            <person name="Bluhm B.H."/>
            <person name="Cannon C."/>
            <person name="Castanera R."/>
            <person name="Culley D.E."/>
            <person name="Daum C."/>
            <person name="Ezra D."/>
            <person name="Gonzalez J.B."/>
            <person name="Henrissat B."/>
            <person name="Kuo A."/>
            <person name="Liang C."/>
            <person name="Lipzen A."/>
            <person name="Lutzoni F."/>
            <person name="Magnuson J."/>
            <person name="Mondo S."/>
            <person name="Nolan M."/>
            <person name="Ohm R."/>
            <person name="Pangilinan J."/>
            <person name="Park H.-J."/>
            <person name="Ramirez L."/>
            <person name="Alfaro M."/>
            <person name="Sun H."/>
            <person name="Tritt A."/>
            <person name="Yoshinaga Y."/>
            <person name="Zwiers L.-H."/>
            <person name="Turgeon B.G."/>
            <person name="Goodwin S.B."/>
            <person name="Spatafora J.W."/>
            <person name="Crous P.W."/>
            <person name="Grigoriev I.V."/>
        </authorList>
    </citation>
    <scope>NUCLEOTIDE SEQUENCE</scope>
    <source>
        <strain evidence="2">P77</strain>
    </source>
</reference>
<dbReference type="Proteomes" id="UP000800040">
    <property type="component" value="Unassembled WGS sequence"/>
</dbReference>
<keyword evidence="3" id="KW-1185">Reference proteome</keyword>
<evidence type="ECO:0000313" key="3">
    <source>
        <dbReference type="Proteomes" id="UP000800040"/>
    </source>
</evidence>
<evidence type="ECO:0000259" key="1">
    <source>
        <dbReference type="Pfam" id="PF06985"/>
    </source>
</evidence>
<dbReference type="InterPro" id="IPR010730">
    <property type="entry name" value="HET"/>
</dbReference>
<dbReference type="PANTHER" id="PTHR24148">
    <property type="entry name" value="ANKYRIN REPEAT DOMAIN-CONTAINING PROTEIN 39 HOMOLOG-RELATED"/>
    <property type="match status" value="1"/>
</dbReference>
<proteinExistence type="predicted"/>
<dbReference type="Pfam" id="PF06985">
    <property type="entry name" value="HET"/>
    <property type="match status" value="1"/>
</dbReference>
<protein>
    <submittedName>
        <fullName evidence="2">HET-domain-containing protein</fullName>
    </submittedName>
</protein>
<evidence type="ECO:0000313" key="2">
    <source>
        <dbReference type="EMBL" id="KAF1833490.1"/>
    </source>
</evidence>
<organism evidence="2 3">
    <name type="scientific">Decorospora gaudefroyi</name>
    <dbReference type="NCBI Taxonomy" id="184978"/>
    <lineage>
        <taxon>Eukaryota</taxon>
        <taxon>Fungi</taxon>
        <taxon>Dikarya</taxon>
        <taxon>Ascomycota</taxon>
        <taxon>Pezizomycotina</taxon>
        <taxon>Dothideomycetes</taxon>
        <taxon>Pleosporomycetidae</taxon>
        <taxon>Pleosporales</taxon>
        <taxon>Pleosporineae</taxon>
        <taxon>Pleosporaceae</taxon>
        <taxon>Decorospora</taxon>
    </lineage>
</organism>
<dbReference type="EMBL" id="ML975318">
    <property type="protein sequence ID" value="KAF1833490.1"/>
    <property type="molecule type" value="Genomic_DNA"/>
</dbReference>
<dbReference type="OrthoDB" id="194358at2759"/>
<dbReference type="AlphaFoldDB" id="A0A6A5KB10"/>
<feature type="domain" description="Heterokaryon incompatibility" evidence="1">
    <location>
        <begin position="50"/>
        <end position="187"/>
    </location>
</feature>
<sequence>MASVYEAHPLNVGSSTNIRVIELVHEDPPNLDNPISCTIHVVSREDAPSYVALSYVWGDEADVHTILLDGKPFTVRRNLWDFLMQWRRHGKKGYLWIDALCIDQSCVGERNHQVAMMGQIYSKAALVISWLGPSAHFERLLQEYRNLVVEHGFDEKLCFKGDPVRWVDYMREIDRAEYWDRLWIVQECVMAQNLELWAGRAKILINLDLLKPIRDGYSLRFQQIFYMRMHYQRRSIADFCSDTLFNKFEKAKCTDPRDRVYGLLAVIHPQELEEFPIVPDYSKSRIALFVELWGRWCKQRDLSYRRDMLPTGDYWLAYNCLKDMLELTNKDEGFRQVAEKCRQEGEELVKREKNRNLEEKKKEILSLMGRKRNPELLLLPASSSPPTD</sequence>